<proteinExistence type="predicted"/>
<name>A0A6A4VJS1_AMPAM</name>
<dbReference type="EMBL" id="VIIS01002021">
    <property type="protein sequence ID" value="KAF0289631.1"/>
    <property type="molecule type" value="Genomic_DNA"/>
</dbReference>
<dbReference type="Proteomes" id="UP000440578">
    <property type="component" value="Unassembled WGS sequence"/>
</dbReference>
<gene>
    <name evidence="1" type="ORF">FJT64_012154</name>
</gene>
<comment type="caution">
    <text evidence="1">The sequence shown here is derived from an EMBL/GenBank/DDBJ whole genome shotgun (WGS) entry which is preliminary data.</text>
</comment>
<reference evidence="1 2" key="1">
    <citation type="submission" date="2019-07" db="EMBL/GenBank/DDBJ databases">
        <title>Draft genome assembly of a fouling barnacle, Amphibalanus amphitrite (Darwin, 1854): The first reference genome for Thecostraca.</title>
        <authorList>
            <person name="Kim W."/>
        </authorList>
    </citation>
    <scope>NUCLEOTIDE SEQUENCE [LARGE SCALE GENOMIC DNA]</scope>
    <source>
        <strain evidence="1">SNU_AA5</strain>
        <tissue evidence="1">Soma without cirri and trophi</tissue>
    </source>
</reference>
<dbReference type="OrthoDB" id="6630523at2759"/>
<organism evidence="1 2">
    <name type="scientific">Amphibalanus amphitrite</name>
    <name type="common">Striped barnacle</name>
    <name type="synonym">Balanus amphitrite</name>
    <dbReference type="NCBI Taxonomy" id="1232801"/>
    <lineage>
        <taxon>Eukaryota</taxon>
        <taxon>Metazoa</taxon>
        <taxon>Ecdysozoa</taxon>
        <taxon>Arthropoda</taxon>
        <taxon>Crustacea</taxon>
        <taxon>Multicrustacea</taxon>
        <taxon>Cirripedia</taxon>
        <taxon>Thoracica</taxon>
        <taxon>Thoracicalcarea</taxon>
        <taxon>Balanomorpha</taxon>
        <taxon>Balanoidea</taxon>
        <taxon>Balanidae</taxon>
        <taxon>Amphibalaninae</taxon>
        <taxon>Amphibalanus</taxon>
    </lineage>
</organism>
<keyword evidence="2" id="KW-1185">Reference proteome</keyword>
<protein>
    <submittedName>
        <fullName evidence="1">Uncharacterized protein</fullName>
    </submittedName>
</protein>
<sequence>MITAFYLILATNLETDNHVYLRTSTQHLQGVISEARLSRHARSSPIQQTSINSVPRKQKTSVTKIRTLLSACISSMDIIHHESVVLLIFSLGHMEVLLIYSLGRMEVHSSIARLVHLRHICSVSQGIHRNSHLIILLNLLPIFLSLPSILRSPFFTNLLHRLIILLNLPTILLNLPTSLPNLITTLLNLPITLLRPLTIQNSPSIVLRVGSYHHKPAPVVEEPLYRLLRTSEVDHSFLNLCHIFLHSLPDLLLGGSSSLCRFTLDGATVVIQLQLLLDRLSWVCLTIWITSRIFLIPTS</sequence>
<accession>A0A6A4VJS1</accession>
<evidence type="ECO:0000313" key="1">
    <source>
        <dbReference type="EMBL" id="KAF0289631.1"/>
    </source>
</evidence>
<evidence type="ECO:0000313" key="2">
    <source>
        <dbReference type="Proteomes" id="UP000440578"/>
    </source>
</evidence>
<dbReference type="AlphaFoldDB" id="A0A6A4VJS1"/>